<evidence type="ECO:0000313" key="2">
    <source>
        <dbReference type="EMBL" id="GMH05641.1"/>
    </source>
</evidence>
<accession>A0AAD3XIK0</accession>
<dbReference type="Proteomes" id="UP001279734">
    <property type="component" value="Unassembled WGS sequence"/>
</dbReference>
<name>A0AAD3XIK0_NEPGR</name>
<reference evidence="2" key="1">
    <citation type="submission" date="2023-05" db="EMBL/GenBank/DDBJ databases">
        <title>Nepenthes gracilis genome sequencing.</title>
        <authorList>
            <person name="Fukushima K."/>
        </authorList>
    </citation>
    <scope>NUCLEOTIDE SEQUENCE</scope>
    <source>
        <strain evidence="2">SING2019-196</strain>
    </source>
</reference>
<feature type="region of interest" description="Disordered" evidence="1">
    <location>
        <begin position="42"/>
        <end position="66"/>
    </location>
</feature>
<gene>
    <name evidence="2" type="ORF">Nepgr_007481</name>
</gene>
<sequence length="228" mass="25700">MKHSRKSSCWKSGQNAAHGKTMLEFCPMGRKLENLHSRLVPLSSNRKKPKEFQQSSHRAAATVQSVSGSQPSLAGSLMTALDQVEKVVEDEDEFHDPTLNAFKMLLEANATQTYLDSLILEGRQTVNDFMEKCLLAETKEAFRMERLHGGKFTGMRLFAGLSWNPYRALLAVPVWIDLGHIASTRLLVCFGSEGRVAAHLFFKNEADCRFITIPWFGLKNFTSMRHHA</sequence>
<dbReference type="AlphaFoldDB" id="A0AAD3XIK0"/>
<protein>
    <submittedName>
        <fullName evidence="2">Uncharacterized protein</fullName>
    </submittedName>
</protein>
<comment type="caution">
    <text evidence="2">The sequence shown here is derived from an EMBL/GenBank/DDBJ whole genome shotgun (WGS) entry which is preliminary data.</text>
</comment>
<evidence type="ECO:0000256" key="1">
    <source>
        <dbReference type="SAM" id="MobiDB-lite"/>
    </source>
</evidence>
<organism evidence="2 3">
    <name type="scientific">Nepenthes gracilis</name>
    <name type="common">Slender pitcher plant</name>
    <dbReference type="NCBI Taxonomy" id="150966"/>
    <lineage>
        <taxon>Eukaryota</taxon>
        <taxon>Viridiplantae</taxon>
        <taxon>Streptophyta</taxon>
        <taxon>Embryophyta</taxon>
        <taxon>Tracheophyta</taxon>
        <taxon>Spermatophyta</taxon>
        <taxon>Magnoliopsida</taxon>
        <taxon>eudicotyledons</taxon>
        <taxon>Gunneridae</taxon>
        <taxon>Pentapetalae</taxon>
        <taxon>Caryophyllales</taxon>
        <taxon>Nepenthaceae</taxon>
        <taxon>Nepenthes</taxon>
    </lineage>
</organism>
<keyword evidence="3" id="KW-1185">Reference proteome</keyword>
<feature type="compositionally biased region" description="Polar residues" evidence="1">
    <location>
        <begin position="52"/>
        <end position="66"/>
    </location>
</feature>
<dbReference type="EMBL" id="BSYO01000006">
    <property type="protein sequence ID" value="GMH05641.1"/>
    <property type="molecule type" value="Genomic_DNA"/>
</dbReference>
<evidence type="ECO:0000313" key="3">
    <source>
        <dbReference type="Proteomes" id="UP001279734"/>
    </source>
</evidence>
<proteinExistence type="predicted"/>